<feature type="compositionally biased region" description="Basic and acidic residues" evidence="9">
    <location>
        <begin position="168"/>
        <end position="179"/>
    </location>
</feature>
<reference evidence="10 11" key="2">
    <citation type="journal article" date="2013" name="PLoS Genet.">
        <title>Comparative genome structure, secondary metabolite, and effector coding capacity across Cochliobolus pathogens.</title>
        <authorList>
            <person name="Condon B.J."/>
            <person name="Leng Y."/>
            <person name="Wu D."/>
            <person name="Bushley K.E."/>
            <person name="Ohm R.A."/>
            <person name="Otillar R."/>
            <person name="Martin J."/>
            <person name="Schackwitz W."/>
            <person name="Grimwood J."/>
            <person name="MohdZainudin N."/>
            <person name="Xue C."/>
            <person name="Wang R."/>
            <person name="Manning V.A."/>
            <person name="Dhillon B."/>
            <person name="Tu Z.J."/>
            <person name="Steffenson B.J."/>
            <person name="Salamov A."/>
            <person name="Sun H."/>
            <person name="Lowry S."/>
            <person name="LaButti K."/>
            <person name="Han J."/>
            <person name="Copeland A."/>
            <person name="Lindquist E."/>
            <person name="Barry K."/>
            <person name="Schmutz J."/>
            <person name="Baker S.E."/>
            <person name="Ciuffetti L.M."/>
            <person name="Grigoriev I.V."/>
            <person name="Zhong S."/>
            <person name="Turgeon B.G."/>
        </authorList>
    </citation>
    <scope>NUCLEOTIDE SEQUENCE [LARGE SCALE GENOMIC DNA]</scope>
    <source>
        <strain evidence="11">28A</strain>
    </source>
</reference>
<keyword evidence="2" id="KW-0507">mRNA processing</keyword>
<comment type="subunit">
    <text evidence="8">Component of the spliceosome. Present in the activated B complex, the catalytically activated B* complex which catalyzes the branching, the catalytic step 1 C complex catalyzing the exon ligation, and the postcatalytic P complex containing the ligated exons (mRNA) and the excised lariat intron.</text>
</comment>
<feature type="binding site" evidence="8">
    <location>
        <position position="85"/>
    </location>
    <ligand>
        <name>Zn(2+)</name>
        <dbReference type="ChEBI" id="CHEBI:29105"/>
    </ligand>
</feature>
<dbReference type="InterPro" id="IPR007590">
    <property type="entry name" value="Saf4/Yju2"/>
</dbReference>
<dbReference type="GO" id="GO:0000349">
    <property type="term" value="P:generation of catalytic spliceosome for first transesterification step"/>
    <property type="evidence" value="ECO:0007669"/>
    <property type="project" value="UniProtKB-UniRule"/>
</dbReference>
<gene>
    <name evidence="10" type="ORF">SETTUDRAFT_164367</name>
</gene>
<dbReference type="PANTHER" id="PTHR12111">
    <property type="entry name" value="SPLICING FACTOR YJU2"/>
    <property type="match status" value="1"/>
</dbReference>
<dbReference type="OrthoDB" id="674963at2759"/>
<evidence type="ECO:0000313" key="11">
    <source>
        <dbReference type="Proteomes" id="UP000016935"/>
    </source>
</evidence>
<dbReference type="STRING" id="671987.R0IGD1"/>
<evidence type="ECO:0000256" key="9">
    <source>
        <dbReference type="SAM" id="MobiDB-lite"/>
    </source>
</evidence>
<keyword evidence="5 8" id="KW-0862">Zinc</keyword>
<dbReference type="AlphaFoldDB" id="R0IGD1"/>
<dbReference type="InterPro" id="IPR043701">
    <property type="entry name" value="Yju2"/>
</dbReference>
<keyword evidence="6" id="KW-0508">mRNA splicing</keyword>
<keyword evidence="7 8" id="KW-0539">Nucleus</keyword>
<feature type="binding site" evidence="8">
    <location>
        <position position="49"/>
    </location>
    <ligand>
        <name>Zn(2+)</name>
        <dbReference type="ChEBI" id="CHEBI:29105"/>
    </ligand>
</feature>
<dbReference type="HAMAP" id="MF_03226">
    <property type="entry name" value="YJU2"/>
    <property type="match status" value="1"/>
</dbReference>
<evidence type="ECO:0000256" key="3">
    <source>
        <dbReference type="ARBA" id="ARBA00022723"/>
    </source>
</evidence>
<protein>
    <recommendedName>
        <fullName evidence="8">Splicing factor YJU2</fullName>
    </recommendedName>
</protein>
<sequence>MSERKVLTKYYPPDFDPSKITRQRGPKNAGPKLMTVRLMAPFSMKCTHCGEFIYKGRKFNARKETTDEKYYNIAIFRFYIRCTRCSGEITFKTDPKNMDYECERGAKRNFEPWREAKLNEETEEERLDRLEREEAERDAMKELETKVVDAKTEMAIADALDEIRSRNARLEKADREGTRPDVQPDAADERRRKQDEEDAEAARQAFANRSMPDLGEEEIDEDMMDAPIEVPVVASFSKKPKEKKDFSAALGIKKKVPAPAPTPAPPAQAKAVAPPSKLSNMLVAGYDSDSD</sequence>
<dbReference type="eggNOG" id="KOG2989">
    <property type="taxonomic scope" value="Eukaryota"/>
</dbReference>
<dbReference type="GeneID" id="19399110"/>
<feature type="binding site" evidence="8">
    <location>
        <position position="46"/>
    </location>
    <ligand>
        <name>Zn(2+)</name>
        <dbReference type="ChEBI" id="CHEBI:29105"/>
    </ligand>
</feature>
<evidence type="ECO:0000256" key="2">
    <source>
        <dbReference type="ARBA" id="ARBA00022664"/>
    </source>
</evidence>
<evidence type="ECO:0000256" key="6">
    <source>
        <dbReference type="ARBA" id="ARBA00023187"/>
    </source>
</evidence>
<keyword evidence="4 8" id="KW-0747">Spliceosome</keyword>
<evidence type="ECO:0000313" key="10">
    <source>
        <dbReference type="EMBL" id="EOA84071.1"/>
    </source>
</evidence>
<evidence type="ECO:0000256" key="4">
    <source>
        <dbReference type="ARBA" id="ARBA00022728"/>
    </source>
</evidence>
<reference evidence="10 11" key="1">
    <citation type="journal article" date="2012" name="PLoS Pathog.">
        <title>Diverse lifestyles and strategies of plant pathogenesis encoded in the genomes of eighteen Dothideomycetes fungi.</title>
        <authorList>
            <person name="Ohm R.A."/>
            <person name="Feau N."/>
            <person name="Henrissat B."/>
            <person name="Schoch C.L."/>
            <person name="Horwitz B.A."/>
            <person name="Barry K.W."/>
            <person name="Condon B.J."/>
            <person name="Copeland A.C."/>
            <person name="Dhillon B."/>
            <person name="Glaser F."/>
            <person name="Hesse C.N."/>
            <person name="Kosti I."/>
            <person name="LaButti K."/>
            <person name="Lindquist E.A."/>
            <person name="Lucas S."/>
            <person name="Salamov A.A."/>
            <person name="Bradshaw R.E."/>
            <person name="Ciuffetti L."/>
            <person name="Hamelin R.C."/>
            <person name="Kema G.H.J."/>
            <person name="Lawrence C."/>
            <person name="Scott J.A."/>
            <person name="Spatafora J.W."/>
            <person name="Turgeon B.G."/>
            <person name="de Wit P.J.G.M."/>
            <person name="Zhong S."/>
            <person name="Goodwin S.B."/>
            <person name="Grigoriev I.V."/>
        </authorList>
    </citation>
    <scope>NUCLEOTIDE SEQUENCE [LARGE SCALE GENOMIC DNA]</scope>
    <source>
        <strain evidence="11">28A</strain>
    </source>
</reference>
<dbReference type="Pfam" id="PF04502">
    <property type="entry name" value="Saf4_Yju2"/>
    <property type="match status" value="1"/>
</dbReference>
<dbReference type="GO" id="GO:0046872">
    <property type="term" value="F:metal ion binding"/>
    <property type="evidence" value="ECO:0007669"/>
    <property type="project" value="UniProtKB-KW"/>
</dbReference>
<dbReference type="Proteomes" id="UP000016935">
    <property type="component" value="Unassembled WGS sequence"/>
</dbReference>
<feature type="region of interest" description="Disordered" evidence="9">
    <location>
        <begin position="255"/>
        <end position="276"/>
    </location>
</feature>
<comment type="similarity">
    <text evidence="8">Belongs to the CWC16 family. YJU2 subfamily.</text>
</comment>
<name>R0IGD1_EXST2</name>
<dbReference type="HOGENOM" id="CLU_053603_1_0_1"/>
<evidence type="ECO:0000256" key="1">
    <source>
        <dbReference type="ARBA" id="ARBA00004123"/>
    </source>
</evidence>
<comment type="function">
    <text evidence="8">Part of the spliceosome which catalyzes two sequential transesterification reactions, first the excision of the non-coding intron from pre-mRNA and then the ligation of the coding exons to form the mature mRNA. Plays a role in stabilizing the structure of the spliceosome catalytic core and docking of the branch helix into the active site, producing 5'-exon and lariat intron-3'-intermediates.</text>
</comment>
<evidence type="ECO:0000256" key="8">
    <source>
        <dbReference type="HAMAP-Rule" id="MF_03226"/>
    </source>
</evidence>
<keyword evidence="11" id="KW-1185">Reference proteome</keyword>
<dbReference type="RefSeq" id="XP_008028478.1">
    <property type="nucleotide sequence ID" value="XM_008030287.1"/>
</dbReference>
<proteinExistence type="inferred from homology"/>
<feature type="region of interest" description="Disordered" evidence="9">
    <location>
        <begin position="168"/>
        <end position="214"/>
    </location>
</feature>
<dbReference type="PANTHER" id="PTHR12111:SF1">
    <property type="entry name" value="SPLICING FACTOR YJU2"/>
    <property type="match status" value="1"/>
</dbReference>
<keyword evidence="3 8" id="KW-0479">Metal-binding</keyword>
<dbReference type="GO" id="GO:0071006">
    <property type="term" value="C:U2-type catalytic step 1 spliceosome"/>
    <property type="evidence" value="ECO:0007669"/>
    <property type="project" value="UniProtKB-UniRule"/>
</dbReference>
<feature type="binding site" evidence="8">
    <location>
        <position position="82"/>
    </location>
    <ligand>
        <name>Zn(2+)</name>
        <dbReference type="ChEBI" id="CHEBI:29105"/>
    </ligand>
</feature>
<dbReference type="EMBL" id="KB908814">
    <property type="protein sequence ID" value="EOA84071.1"/>
    <property type="molecule type" value="Genomic_DNA"/>
</dbReference>
<comment type="subcellular location">
    <subcellularLocation>
        <location evidence="1 8">Nucleus</location>
    </subcellularLocation>
</comment>
<accession>R0IGD1</accession>
<evidence type="ECO:0000256" key="5">
    <source>
        <dbReference type="ARBA" id="ARBA00022833"/>
    </source>
</evidence>
<evidence type="ECO:0000256" key="7">
    <source>
        <dbReference type="ARBA" id="ARBA00023242"/>
    </source>
</evidence>
<organism evidence="10 11">
    <name type="scientific">Exserohilum turcicum (strain 28A)</name>
    <name type="common">Northern leaf blight fungus</name>
    <name type="synonym">Setosphaeria turcica</name>
    <dbReference type="NCBI Taxonomy" id="671987"/>
    <lineage>
        <taxon>Eukaryota</taxon>
        <taxon>Fungi</taxon>
        <taxon>Dikarya</taxon>
        <taxon>Ascomycota</taxon>
        <taxon>Pezizomycotina</taxon>
        <taxon>Dothideomycetes</taxon>
        <taxon>Pleosporomycetidae</taxon>
        <taxon>Pleosporales</taxon>
        <taxon>Pleosporineae</taxon>
        <taxon>Pleosporaceae</taxon>
        <taxon>Exserohilum</taxon>
    </lineage>
</organism>